<evidence type="ECO:0000313" key="2">
    <source>
        <dbReference type="EMBL" id="RDX42049.1"/>
    </source>
</evidence>
<evidence type="ECO:0000313" key="3">
    <source>
        <dbReference type="Proteomes" id="UP000256964"/>
    </source>
</evidence>
<evidence type="ECO:0000256" key="1">
    <source>
        <dbReference type="SAM" id="MobiDB-lite"/>
    </source>
</evidence>
<evidence type="ECO:0008006" key="4">
    <source>
        <dbReference type="Google" id="ProtNLM"/>
    </source>
</evidence>
<dbReference type="PANTHER" id="PTHR35871:SF1">
    <property type="entry name" value="CXC1-LIKE CYSTEINE CLUSTER ASSOCIATED WITH KDZ TRANSPOSASES DOMAIN-CONTAINING PROTEIN"/>
    <property type="match status" value="1"/>
</dbReference>
<dbReference type="PANTHER" id="PTHR35871">
    <property type="entry name" value="EXPRESSED PROTEIN"/>
    <property type="match status" value="1"/>
</dbReference>
<feature type="region of interest" description="Disordered" evidence="1">
    <location>
        <begin position="307"/>
        <end position="334"/>
    </location>
</feature>
<protein>
    <recommendedName>
        <fullName evidence="4">Tc1-like transposase DDE domain-containing protein</fullName>
    </recommendedName>
</protein>
<name>A0A371CP18_9APHY</name>
<accession>A0A371CP18</accession>
<organism evidence="2 3">
    <name type="scientific">Lentinus brumalis</name>
    <dbReference type="NCBI Taxonomy" id="2498619"/>
    <lineage>
        <taxon>Eukaryota</taxon>
        <taxon>Fungi</taxon>
        <taxon>Dikarya</taxon>
        <taxon>Basidiomycota</taxon>
        <taxon>Agaricomycotina</taxon>
        <taxon>Agaricomycetes</taxon>
        <taxon>Polyporales</taxon>
        <taxon>Polyporaceae</taxon>
        <taxon>Lentinus</taxon>
    </lineage>
</organism>
<reference evidence="2 3" key="1">
    <citation type="journal article" date="2018" name="Biotechnol. Biofuels">
        <title>Integrative visual omics of the white-rot fungus Polyporus brumalis exposes the biotechnological potential of its oxidative enzymes for delignifying raw plant biomass.</title>
        <authorList>
            <person name="Miyauchi S."/>
            <person name="Rancon A."/>
            <person name="Drula E."/>
            <person name="Hage H."/>
            <person name="Chaduli D."/>
            <person name="Favel A."/>
            <person name="Grisel S."/>
            <person name="Henrissat B."/>
            <person name="Herpoel-Gimbert I."/>
            <person name="Ruiz-Duenas F.J."/>
            <person name="Chevret D."/>
            <person name="Hainaut M."/>
            <person name="Lin J."/>
            <person name="Wang M."/>
            <person name="Pangilinan J."/>
            <person name="Lipzen A."/>
            <person name="Lesage-Meessen L."/>
            <person name="Navarro D."/>
            <person name="Riley R."/>
            <person name="Grigoriev I.V."/>
            <person name="Zhou S."/>
            <person name="Raouche S."/>
            <person name="Rosso M.N."/>
        </authorList>
    </citation>
    <scope>NUCLEOTIDE SEQUENCE [LARGE SCALE GENOMIC DNA]</scope>
    <source>
        <strain evidence="2 3">BRFM 1820</strain>
    </source>
</reference>
<dbReference type="AlphaFoldDB" id="A0A371CP18"/>
<proteinExistence type="predicted"/>
<dbReference type="EMBL" id="KZ857494">
    <property type="protein sequence ID" value="RDX42049.1"/>
    <property type="molecule type" value="Genomic_DNA"/>
</dbReference>
<gene>
    <name evidence="2" type="ORF">OH76DRAFT_1458930</name>
</gene>
<dbReference type="GO" id="GO:0003676">
    <property type="term" value="F:nucleic acid binding"/>
    <property type="evidence" value="ECO:0007669"/>
    <property type="project" value="InterPro"/>
</dbReference>
<dbReference type="Proteomes" id="UP000256964">
    <property type="component" value="Unassembled WGS sequence"/>
</dbReference>
<dbReference type="InterPro" id="IPR036397">
    <property type="entry name" value="RNaseH_sf"/>
</dbReference>
<sequence>MLLWLFIRPLKRHSWVEASVQTASAFEGGPGLAKRLRSWARAFISDRHALPIEMRGLDSRHSLLENEELKKILMEQLVKIGKYVRALDIVELLTDPEIQAEFGLKKTVCLSTAQVWMHELGFRWMRTPQGQYIDGHERPDVTSYRQISFLPRLAELDCSVPQYDPDNNLVSTPPPAPVCGPQNRPLLYLYHDESTFYAHDRREKRWVAPNEKAVPRKKGEGKSLMVADLICPEFGWFQSKDGERSARVIFRAGKARDGYFTNQDILDQLTTAMDICESDYPEYRFCFVLDNATTHLKRADDALSARHMSKGPTRPGNPMFGVETNVTGPDGKPVYRPDGKILKEKIRMRDARLPDGTPQSLYFTQGHPDAGVFKGMAQLLEERGFHGARQLRAECPGFKCPPLAERCCCRRLLYNQPDFREVETLVETHCHARGFEAVFLPKFHCELNPIEQCWCVAKRTYREFPPSSLEADLEQNMVKALNAVTVQHVRKFYNRTQRFMDAYRKGLMGDGASWAAKRYSGHRTLPHNILAQFDKQ</sequence>
<dbReference type="OrthoDB" id="6511194at2759"/>
<dbReference type="Gene3D" id="3.30.420.10">
    <property type="entry name" value="Ribonuclease H-like superfamily/Ribonuclease H"/>
    <property type="match status" value="1"/>
</dbReference>
<keyword evidence="3" id="KW-1185">Reference proteome</keyword>